<dbReference type="InterPro" id="IPR047262">
    <property type="entry name" value="PRX-like1"/>
</dbReference>
<dbReference type="InterPro" id="IPR013766">
    <property type="entry name" value="Thioredoxin_domain"/>
</dbReference>
<evidence type="ECO:0000256" key="2">
    <source>
        <dbReference type="SAM" id="SignalP"/>
    </source>
</evidence>
<evidence type="ECO:0000259" key="3">
    <source>
        <dbReference type="PROSITE" id="PS51352"/>
    </source>
</evidence>
<dbReference type="InterPro" id="IPR036939">
    <property type="entry name" value="Cu2_ascorb_mOase_N_sf"/>
</dbReference>
<dbReference type="InterPro" id="IPR008977">
    <property type="entry name" value="PHM/PNGase_F_dom_sf"/>
</dbReference>
<name>A0ABV8SQE4_9GAMM</name>
<dbReference type="SUPFAM" id="SSF46626">
    <property type="entry name" value="Cytochrome c"/>
    <property type="match status" value="1"/>
</dbReference>
<protein>
    <submittedName>
        <fullName evidence="4">Redoxin domain-containing protein</fullName>
    </submittedName>
</protein>
<keyword evidence="5" id="KW-1185">Reference proteome</keyword>
<feature type="chain" id="PRO_5045652741" evidence="2">
    <location>
        <begin position="25"/>
        <end position="589"/>
    </location>
</feature>
<dbReference type="PANTHER" id="PTHR43640">
    <property type="entry name" value="OS07G0260300 PROTEIN"/>
    <property type="match status" value="1"/>
</dbReference>
<dbReference type="Proteomes" id="UP001595904">
    <property type="component" value="Unassembled WGS sequence"/>
</dbReference>
<organism evidence="4 5">
    <name type="scientific">Steroidobacter flavus</name>
    <dbReference type="NCBI Taxonomy" id="1842136"/>
    <lineage>
        <taxon>Bacteria</taxon>
        <taxon>Pseudomonadati</taxon>
        <taxon>Pseudomonadota</taxon>
        <taxon>Gammaproteobacteria</taxon>
        <taxon>Steroidobacterales</taxon>
        <taxon>Steroidobacteraceae</taxon>
        <taxon>Steroidobacter</taxon>
    </lineage>
</organism>
<dbReference type="SUPFAM" id="SSF52833">
    <property type="entry name" value="Thioredoxin-like"/>
    <property type="match status" value="1"/>
</dbReference>
<dbReference type="RefSeq" id="WP_380596764.1">
    <property type="nucleotide sequence ID" value="NZ_JBHSDU010000003.1"/>
</dbReference>
<sequence>MKNSAKRTLAALAVTFGVATHALAIEPGQVVDNFRLLDQQGKSHELYYLSDMKAVVLMVQGNGCPIVRQALPALAEVRAKYRAQGVEFLLLNSNLQDTRDLVAKEATDFKIDFPILLDESQLIGEALGVVRTSEVFVIDPKGWKLKYRGPMDDRLSYERQRPAKNHYLTDALDAVLAGKPVAIPHADGVGCLVNFPEADRRTSHNQISYSKEIAPLLKDRCVVCHQVGGVGPWAMTSYDMVKGFAPMIREVLRTQRMPPWHADPHYGTFENARGITSDQRKLLVHWIEAGAPRGTGDDPLLAIKPEIKEWKHGKLDLIVEVPAYDIPATGVIEYQYPRVKNPLGRDVWITAVEIHPGAKQAIHHIIANDPVVAGSTGERSGGNLAGFAPGMEPIVYPRDTGVLFPKDADFVFQMHYTPNGQAVTDHSKVGFYFREANNPPKYPLHLTALTDFKFEIPPGAKEHTTVVTRPVQRDMLIYNIMPHSHLRGRAGTMTAIYPDGREEILLNVPKYDFNWQTVYEYQQPKTIPAGSKLVWTFSWDNSTQNPANPDPTKPVHWGDQTFEEMGIGFVRFRYLDETTAAAKTAARDD</sequence>
<dbReference type="InterPro" id="IPR036249">
    <property type="entry name" value="Thioredoxin-like_sf"/>
</dbReference>
<accession>A0ABV8SQE4</accession>
<evidence type="ECO:0000313" key="5">
    <source>
        <dbReference type="Proteomes" id="UP001595904"/>
    </source>
</evidence>
<dbReference type="InterPro" id="IPR000866">
    <property type="entry name" value="AhpC/TSA"/>
</dbReference>
<dbReference type="Gene3D" id="2.60.120.230">
    <property type="match status" value="1"/>
</dbReference>
<evidence type="ECO:0000256" key="1">
    <source>
        <dbReference type="ARBA" id="ARBA00023157"/>
    </source>
</evidence>
<comment type="caution">
    <text evidence="4">The sequence shown here is derived from an EMBL/GenBank/DDBJ whole genome shotgun (WGS) entry which is preliminary data.</text>
</comment>
<keyword evidence="2" id="KW-0732">Signal</keyword>
<dbReference type="EMBL" id="JBHSDU010000003">
    <property type="protein sequence ID" value="MFC4309727.1"/>
    <property type="molecule type" value="Genomic_DNA"/>
</dbReference>
<dbReference type="Pfam" id="PF00578">
    <property type="entry name" value="AhpC-TSA"/>
    <property type="match status" value="1"/>
</dbReference>
<reference evidence="5" key="1">
    <citation type="journal article" date="2019" name="Int. J. Syst. Evol. Microbiol.">
        <title>The Global Catalogue of Microorganisms (GCM) 10K type strain sequencing project: providing services to taxonomists for standard genome sequencing and annotation.</title>
        <authorList>
            <consortium name="The Broad Institute Genomics Platform"/>
            <consortium name="The Broad Institute Genome Sequencing Center for Infectious Disease"/>
            <person name="Wu L."/>
            <person name="Ma J."/>
        </authorList>
    </citation>
    <scope>NUCLEOTIDE SEQUENCE [LARGE SCALE GENOMIC DNA]</scope>
    <source>
        <strain evidence="5">CGMCC 1.10759</strain>
    </source>
</reference>
<dbReference type="InterPro" id="IPR014784">
    <property type="entry name" value="Cu2_ascorb_mOase-like_C"/>
</dbReference>
<dbReference type="Gene3D" id="3.40.30.10">
    <property type="entry name" value="Glutaredoxin"/>
    <property type="match status" value="1"/>
</dbReference>
<feature type="signal peptide" evidence="2">
    <location>
        <begin position="1"/>
        <end position="24"/>
    </location>
</feature>
<dbReference type="PROSITE" id="PS51352">
    <property type="entry name" value="THIOREDOXIN_2"/>
    <property type="match status" value="1"/>
</dbReference>
<evidence type="ECO:0000313" key="4">
    <source>
        <dbReference type="EMBL" id="MFC4309727.1"/>
    </source>
</evidence>
<feature type="domain" description="Thioredoxin" evidence="3">
    <location>
        <begin position="25"/>
        <end position="177"/>
    </location>
</feature>
<proteinExistence type="predicted"/>
<gene>
    <name evidence="4" type="ORF">ACFPN2_11605</name>
</gene>
<dbReference type="PANTHER" id="PTHR43640:SF1">
    <property type="entry name" value="THIOREDOXIN-DEPENDENT PEROXIREDOXIN"/>
    <property type="match status" value="1"/>
</dbReference>
<dbReference type="InterPro" id="IPR036909">
    <property type="entry name" value="Cyt_c-like_dom_sf"/>
</dbReference>
<dbReference type="SUPFAM" id="SSF49742">
    <property type="entry name" value="PHM/PNGase F"/>
    <property type="match status" value="2"/>
</dbReference>
<dbReference type="Gene3D" id="2.60.120.310">
    <property type="entry name" value="Copper type II, ascorbate-dependent monooxygenase, N-terminal domain"/>
    <property type="match status" value="1"/>
</dbReference>
<keyword evidence="1" id="KW-1015">Disulfide bond</keyword>